<dbReference type="FunFam" id="2.160.20.10:FF:000001">
    <property type="entry name" value="Pectinesterase"/>
    <property type="match status" value="1"/>
</dbReference>
<comment type="caution">
    <text evidence="16">The sequence shown here is derived from an EMBL/GenBank/DDBJ whole genome shotgun (WGS) entry which is preliminary data.</text>
</comment>
<keyword evidence="10" id="KW-0325">Glycoprotein</keyword>
<keyword evidence="8 14" id="KW-0063">Aspartyl esterase</keyword>
<sequence>MSGKVIVSGVSIILVVGVAIGVVCVVNKTGNDPALAAHQKNVQSICSATEDQKLCQDTLGAAKPTNSSDPTAYLAAAVEASAKSVILALNMSDQLKVEHDNGEPGIKMALDDCKDLMQFALDSLESSANLVRDNNVQAIHDQTPDFRNWLSAVISYQESCTEGFNNGTSGEEQVKKQLQTESLDKMEKLTGITLDIVSSMVHLLQSFDLKLDLNPSSRRLLEVNELDNEGLPKWFSAADRKLLAKVGGGGAAAAGGGGGAPAPNAVVAKDGSGQFKTVKEAIDSYPKGFQGRFIIYVKAGVYDEYITVPKTAINILMYGDGPTKSIITGHKNFVDGVKTMQTATFANVAPGFIAKSIAFENTAGWEKHQAVAFRNQGDMSAFFDCAMHGYQDTLYVQANRQFYRNCEISGTIDFIFGASPTLIQNSKIIVRKPGPSQFNTVTADGTKQRNMATGIVLQNCQITAEKELFPVKDQLKSYLGRPWKEYAKTVVMESNIDDFLAPEGWTPWEGNLYLNTLYYAEYANTGPGANLNGRIKWKGYHPNINKNEAAQYTAEQFLKAGPTGRADDWLKATGIPYTIGFEKP</sequence>
<dbReference type="Pfam" id="PF01095">
    <property type="entry name" value="Pectinesterase"/>
    <property type="match status" value="1"/>
</dbReference>
<dbReference type="EC" id="3.1.1.11" evidence="5 14"/>
<comment type="subcellular location">
    <subcellularLocation>
        <location evidence="1">Secreted</location>
        <location evidence="1">Cell wall</location>
    </subcellularLocation>
</comment>
<dbReference type="AlphaFoldDB" id="A0A2K3NZ90"/>
<dbReference type="InterPro" id="IPR012334">
    <property type="entry name" value="Pectin_lyas_fold"/>
</dbReference>
<dbReference type="GO" id="GO:0045490">
    <property type="term" value="P:pectin catabolic process"/>
    <property type="evidence" value="ECO:0007669"/>
    <property type="project" value="UniProtKB-UniRule"/>
</dbReference>
<dbReference type="InterPro" id="IPR006501">
    <property type="entry name" value="Pectinesterase_inhib_dom"/>
</dbReference>
<keyword evidence="9" id="KW-1015">Disulfide bond</keyword>
<protein>
    <recommendedName>
        <fullName evidence="5 14">Pectinesterase</fullName>
        <ecNumber evidence="5 14">3.1.1.11</ecNumber>
    </recommendedName>
</protein>
<dbReference type="Pfam" id="PF04043">
    <property type="entry name" value="PMEI"/>
    <property type="match status" value="1"/>
</dbReference>
<comment type="pathway">
    <text evidence="2 14">Glycan metabolism; pectin degradation; 2-dehydro-3-deoxy-D-gluconate from pectin: step 1/5.</text>
</comment>
<comment type="similarity">
    <text evidence="3">In the N-terminal section; belongs to the PMEI family.</text>
</comment>
<dbReference type="SMART" id="SM00856">
    <property type="entry name" value="PMEI"/>
    <property type="match status" value="1"/>
</dbReference>
<feature type="active site" evidence="13">
    <location>
        <position position="413"/>
    </location>
</feature>
<comment type="function">
    <text evidence="12">Acts in the modification of cell walls via demethylesterification of cell wall pectin.</text>
</comment>
<dbReference type="Gene3D" id="2.160.20.10">
    <property type="entry name" value="Single-stranded right-handed beta-helix, Pectin lyase-like"/>
    <property type="match status" value="1"/>
</dbReference>
<dbReference type="Proteomes" id="UP000236291">
    <property type="component" value="Unassembled WGS sequence"/>
</dbReference>
<accession>A0A2K3NZ90</accession>
<dbReference type="UniPathway" id="UPA00545">
    <property type="reaction ID" value="UER00823"/>
</dbReference>
<evidence type="ECO:0000256" key="11">
    <source>
        <dbReference type="ARBA" id="ARBA00047928"/>
    </source>
</evidence>
<evidence type="ECO:0000256" key="7">
    <source>
        <dbReference type="ARBA" id="ARBA00022801"/>
    </source>
</evidence>
<comment type="similarity">
    <text evidence="4">In the C-terminal section; belongs to the pectinesterase family.</text>
</comment>
<evidence type="ECO:0000256" key="1">
    <source>
        <dbReference type="ARBA" id="ARBA00004191"/>
    </source>
</evidence>
<dbReference type="InterPro" id="IPR035513">
    <property type="entry name" value="Invertase/methylesterase_inhib"/>
</dbReference>
<evidence type="ECO:0000256" key="14">
    <source>
        <dbReference type="RuleBase" id="RU000589"/>
    </source>
</evidence>
<dbReference type="NCBIfam" id="TIGR01614">
    <property type="entry name" value="PME_inhib"/>
    <property type="match status" value="1"/>
</dbReference>
<evidence type="ECO:0000256" key="3">
    <source>
        <dbReference type="ARBA" id="ARBA00006027"/>
    </source>
</evidence>
<keyword evidence="6" id="KW-0134">Cell wall</keyword>
<dbReference type="GO" id="GO:0042545">
    <property type="term" value="P:cell wall modification"/>
    <property type="evidence" value="ECO:0007669"/>
    <property type="project" value="UniProtKB-UniRule"/>
</dbReference>
<gene>
    <name evidence="16" type="ORF">L195_g004853</name>
</gene>
<dbReference type="SUPFAM" id="SSF51126">
    <property type="entry name" value="Pectin lyase-like"/>
    <property type="match status" value="1"/>
</dbReference>
<reference evidence="16 17" key="2">
    <citation type="journal article" date="2017" name="Front. Plant Sci.">
        <title>Gene Classification and Mining of Molecular Markers Useful in Red Clover (Trifolium pratense) Breeding.</title>
        <authorList>
            <person name="Istvanek J."/>
            <person name="Dluhosova J."/>
            <person name="Dluhos P."/>
            <person name="Patkova L."/>
            <person name="Nedelnik J."/>
            <person name="Repkova J."/>
        </authorList>
    </citation>
    <scope>NUCLEOTIDE SEQUENCE [LARGE SCALE GENOMIC DNA]</scope>
    <source>
        <strain evidence="17">cv. Tatra</strain>
        <tissue evidence="16">Young leaves</tissue>
    </source>
</reference>
<keyword evidence="6" id="KW-0964">Secreted</keyword>
<dbReference type="FunFam" id="1.20.140.40:FF:000001">
    <property type="entry name" value="Pectinesterase"/>
    <property type="match status" value="1"/>
</dbReference>
<dbReference type="STRING" id="57577.A0A2K3NZ90"/>
<evidence type="ECO:0000259" key="15">
    <source>
        <dbReference type="SMART" id="SM00856"/>
    </source>
</evidence>
<dbReference type="InterPro" id="IPR011050">
    <property type="entry name" value="Pectin_lyase_fold/virulence"/>
</dbReference>
<name>A0A2K3NZ90_TRIPR</name>
<reference evidence="16 17" key="1">
    <citation type="journal article" date="2014" name="Am. J. Bot.">
        <title>Genome assembly and annotation for red clover (Trifolium pratense; Fabaceae).</title>
        <authorList>
            <person name="Istvanek J."/>
            <person name="Jaros M."/>
            <person name="Krenek A."/>
            <person name="Repkova J."/>
        </authorList>
    </citation>
    <scope>NUCLEOTIDE SEQUENCE [LARGE SCALE GENOMIC DNA]</scope>
    <source>
        <strain evidence="17">cv. Tatra</strain>
        <tissue evidence="16">Young leaves</tissue>
    </source>
</reference>
<evidence type="ECO:0000313" key="16">
    <source>
        <dbReference type="EMBL" id="PNY08333.1"/>
    </source>
</evidence>
<organism evidence="16 17">
    <name type="scientific">Trifolium pratense</name>
    <name type="common">Red clover</name>
    <dbReference type="NCBI Taxonomy" id="57577"/>
    <lineage>
        <taxon>Eukaryota</taxon>
        <taxon>Viridiplantae</taxon>
        <taxon>Streptophyta</taxon>
        <taxon>Embryophyta</taxon>
        <taxon>Tracheophyta</taxon>
        <taxon>Spermatophyta</taxon>
        <taxon>Magnoliopsida</taxon>
        <taxon>eudicotyledons</taxon>
        <taxon>Gunneridae</taxon>
        <taxon>Pentapetalae</taxon>
        <taxon>rosids</taxon>
        <taxon>fabids</taxon>
        <taxon>Fabales</taxon>
        <taxon>Fabaceae</taxon>
        <taxon>Papilionoideae</taxon>
        <taxon>50 kb inversion clade</taxon>
        <taxon>NPAAA clade</taxon>
        <taxon>Hologalegina</taxon>
        <taxon>IRL clade</taxon>
        <taxon>Trifolieae</taxon>
        <taxon>Trifolium</taxon>
    </lineage>
</organism>
<evidence type="ECO:0000256" key="2">
    <source>
        <dbReference type="ARBA" id="ARBA00005184"/>
    </source>
</evidence>
<evidence type="ECO:0000256" key="12">
    <source>
        <dbReference type="ARBA" id="ARBA00057335"/>
    </source>
</evidence>
<dbReference type="CDD" id="cd15798">
    <property type="entry name" value="PMEI-like_3"/>
    <property type="match status" value="1"/>
</dbReference>
<dbReference type="EMBL" id="ASHM01002444">
    <property type="protein sequence ID" value="PNY08333.1"/>
    <property type="molecule type" value="Genomic_DNA"/>
</dbReference>
<evidence type="ECO:0000256" key="9">
    <source>
        <dbReference type="ARBA" id="ARBA00023157"/>
    </source>
</evidence>
<dbReference type="GO" id="GO:0030599">
    <property type="term" value="F:pectinesterase activity"/>
    <property type="evidence" value="ECO:0007669"/>
    <property type="project" value="UniProtKB-UniRule"/>
</dbReference>
<feature type="domain" description="Pectinesterase inhibitor" evidence="15">
    <location>
        <begin position="37"/>
        <end position="196"/>
    </location>
</feature>
<keyword evidence="7 14" id="KW-0378">Hydrolase</keyword>
<evidence type="ECO:0000256" key="13">
    <source>
        <dbReference type="PROSITE-ProRule" id="PRU10040"/>
    </source>
</evidence>
<dbReference type="PROSITE" id="PS00503">
    <property type="entry name" value="PECTINESTERASE_2"/>
    <property type="match status" value="1"/>
</dbReference>
<comment type="catalytic activity">
    <reaction evidence="11 14">
        <text>[(1-&gt;4)-alpha-D-galacturonosyl methyl ester](n) + n H2O = [(1-&gt;4)-alpha-D-galacturonosyl](n) + n methanol + n H(+)</text>
        <dbReference type="Rhea" id="RHEA:22380"/>
        <dbReference type="Rhea" id="RHEA-COMP:14570"/>
        <dbReference type="Rhea" id="RHEA-COMP:14573"/>
        <dbReference type="ChEBI" id="CHEBI:15377"/>
        <dbReference type="ChEBI" id="CHEBI:15378"/>
        <dbReference type="ChEBI" id="CHEBI:17790"/>
        <dbReference type="ChEBI" id="CHEBI:140522"/>
        <dbReference type="ChEBI" id="CHEBI:140523"/>
        <dbReference type="EC" id="3.1.1.11"/>
    </reaction>
</comment>
<dbReference type="OrthoDB" id="2019149at2759"/>
<evidence type="ECO:0000313" key="17">
    <source>
        <dbReference type="Proteomes" id="UP000236291"/>
    </source>
</evidence>
<evidence type="ECO:0000256" key="10">
    <source>
        <dbReference type="ARBA" id="ARBA00023180"/>
    </source>
</evidence>
<dbReference type="InterPro" id="IPR033131">
    <property type="entry name" value="Pectinesterase_Asp_AS"/>
</dbReference>
<evidence type="ECO:0000256" key="8">
    <source>
        <dbReference type="ARBA" id="ARBA00023085"/>
    </source>
</evidence>
<dbReference type="GO" id="GO:0004857">
    <property type="term" value="F:enzyme inhibitor activity"/>
    <property type="evidence" value="ECO:0007669"/>
    <property type="project" value="InterPro"/>
</dbReference>
<evidence type="ECO:0000256" key="6">
    <source>
        <dbReference type="ARBA" id="ARBA00022512"/>
    </source>
</evidence>
<dbReference type="Gene3D" id="1.20.140.40">
    <property type="entry name" value="Invertase/pectin methylesterase inhibitor family protein"/>
    <property type="match status" value="1"/>
</dbReference>
<dbReference type="PANTHER" id="PTHR31707">
    <property type="entry name" value="PECTINESTERASE"/>
    <property type="match status" value="1"/>
</dbReference>
<proteinExistence type="inferred from homology"/>
<dbReference type="InterPro" id="IPR000070">
    <property type="entry name" value="Pectinesterase_cat"/>
</dbReference>
<dbReference type="SUPFAM" id="SSF101148">
    <property type="entry name" value="Plant invertase/pectin methylesterase inhibitor"/>
    <property type="match status" value="1"/>
</dbReference>
<evidence type="ECO:0000256" key="4">
    <source>
        <dbReference type="ARBA" id="ARBA00007786"/>
    </source>
</evidence>
<evidence type="ECO:0000256" key="5">
    <source>
        <dbReference type="ARBA" id="ARBA00013229"/>
    </source>
</evidence>